<dbReference type="AlphaFoldDB" id="D8LPF6"/>
<name>D8LPF6_ECTSI</name>
<evidence type="ECO:0000313" key="2">
    <source>
        <dbReference type="Proteomes" id="UP000002630"/>
    </source>
</evidence>
<dbReference type="InParanoid" id="D8LPF6"/>
<accession>D8LPF6</accession>
<organism evidence="1 2">
    <name type="scientific">Ectocarpus siliculosus</name>
    <name type="common">Brown alga</name>
    <name type="synonym">Conferva siliculosa</name>
    <dbReference type="NCBI Taxonomy" id="2880"/>
    <lineage>
        <taxon>Eukaryota</taxon>
        <taxon>Sar</taxon>
        <taxon>Stramenopiles</taxon>
        <taxon>Ochrophyta</taxon>
        <taxon>PX clade</taxon>
        <taxon>Phaeophyceae</taxon>
        <taxon>Ectocarpales</taxon>
        <taxon>Ectocarpaceae</taxon>
        <taxon>Ectocarpus</taxon>
    </lineage>
</organism>
<reference evidence="1 2" key="1">
    <citation type="journal article" date="2010" name="Nature">
        <title>The Ectocarpus genome and the independent evolution of multicellularity in brown algae.</title>
        <authorList>
            <person name="Cock J.M."/>
            <person name="Sterck L."/>
            <person name="Rouze P."/>
            <person name="Scornet D."/>
            <person name="Allen A.E."/>
            <person name="Amoutzias G."/>
            <person name="Anthouard V."/>
            <person name="Artiguenave F."/>
            <person name="Aury J.M."/>
            <person name="Badger J.H."/>
            <person name="Beszteri B."/>
            <person name="Billiau K."/>
            <person name="Bonnet E."/>
            <person name="Bothwell J.H."/>
            <person name="Bowler C."/>
            <person name="Boyen C."/>
            <person name="Brownlee C."/>
            <person name="Carrano C.J."/>
            <person name="Charrier B."/>
            <person name="Cho G.Y."/>
            <person name="Coelho S.M."/>
            <person name="Collen J."/>
            <person name="Corre E."/>
            <person name="Da Silva C."/>
            <person name="Delage L."/>
            <person name="Delaroque N."/>
            <person name="Dittami S.M."/>
            <person name="Doulbeau S."/>
            <person name="Elias M."/>
            <person name="Farnham G."/>
            <person name="Gachon C.M."/>
            <person name="Gschloessl B."/>
            <person name="Heesch S."/>
            <person name="Jabbari K."/>
            <person name="Jubin C."/>
            <person name="Kawai H."/>
            <person name="Kimura K."/>
            <person name="Kloareg B."/>
            <person name="Kupper F.C."/>
            <person name="Lang D."/>
            <person name="Le Bail A."/>
            <person name="Leblanc C."/>
            <person name="Lerouge P."/>
            <person name="Lohr M."/>
            <person name="Lopez P.J."/>
            <person name="Martens C."/>
            <person name="Maumus F."/>
            <person name="Michel G."/>
            <person name="Miranda-Saavedra D."/>
            <person name="Morales J."/>
            <person name="Moreau H."/>
            <person name="Motomura T."/>
            <person name="Nagasato C."/>
            <person name="Napoli C.A."/>
            <person name="Nelson D.R."/>
            <person name="Nyvall-Collen P."/>
            <person name="Peters A.F."/>
            <person name="Pommier C."/>
            <person name="Potin P."/>
            <person name="Poulain J."/>
            <person name="Quesneville H."/>
            <person name="Read B."/>
            <person name="Rensing S.A."/>
            <person name="Ritter A."/>
            <person name="Rousvoal S."/>
            <person name="Samanta M."/>
            <person name="Samson G."/>
            <person name="Schroeder D.C."/>
            <person name="Segurens B."/>
            <person name="Strittmatter M."/>
            <person name="Tonon T."/>
            <person name="Tregear J.W."/>
            <person name="Valentin K."/>
            <person name="von Dassow P."/>
            <person name="Yamagishi T."/>
            <person name="Van de Peer Y."/>
            <person name="Wincker P."/>
        </authorList>
    </citation>
    <scope>NUCLEOTIDE SEQUENCE [LARGE SCALE GENOMIC DNA]</scope>
    <source>
        <strain evidence="2">Ec32 / CCAP1310/4</strain>
    </source>
</reference>
<dbReference type="EMBL" id="FN648730">
    <property type="protein sequence ID" value="CBN80428.1"/>
    <property type="molecule type" value="Genomic_DNA"/>
</dbReference>
<keyword evidence="2" id="KW-1185">Reference proteome</keyword>
<protein>
    <submittedName>
        <fullName evidence="1">EsV-1-130</fullName>
    </submittedName>
</protein>
<proteinExistence type="predicted"/>
<sequence length="147" mass="16758">MTNPNHRQAVEDYIANDLPESFVSSTISEMYAALERDIQVIKSKSPGMTQKQMEIVLHQRHKKLAFSYPSLFFKIVRGEVDPAMLASLLSLKQRLDERDVSLDDARNRVIDYAKIQIEETRGKPRARKAKPAGTVVQELSFKCKPDP</sequence>
<dbReference type="Proteomes" id="UP000002630">
    <property type="component" value="Linkage Group LG16"/>
</dbReference>
<dbReference type="EMBL" id="FN649741">
    <property type="protein sequence ID" value="CBN80428.1"/>
    <property type="molecule type" value="Genomic_DNA"/>
</dbReference>
<evidence type="ECO:0000313" key="1">
    <source>
        <dbReference type="EMBL" id="CBN80428.1"/>
    </source>
</evidence>
<gene>
    <name evidence="1" type="ORF">Esi_0052_0269</name>
</gene>